<protein>
    <submittedName>
        <fullName evidence="3">Uncharacterized protein</fullName>
    </submittedName>
</protein>
<name>A0AAV5ATF4_9AGAM</name>
<organism evidence="3 4">
    <name type="scientific">Clathrus columnatus</name>
    <dbReference type="NCBI Taxonomy" id="1419009"/>
    <lineage>
        <taxon>Eukaryota</taxon>
        <taxon>Fungi</taxon>
        <taxon>Dikarya</taxon>
        <taxon>Basidiomycota</taxon>
        <taxon>Agaricomycotina</taxon>
        <taxon>Agaricomycetes</taxon>
        <taxon>Phallomycetidae</taxon>
        <taxon>Phallales</taxon>
        <taxon>Clathraceae</taxon>
        <taxon>Clathrus</taxon>
    </lineage>
</organism>
<keyword evidence="1" id="KW-0812">Transmembrane</keyword>
<proteinExistence type="predicted"/>
<dbReference type="EMBL" id="BPWL01000010">
    <property type="protein sequence ID" value="GJJ14734.1"/>
    <property type="molecule type" value="Genomic_DNA"/>
</dbReference>
<feature type="transmembrane region" description="Helical" evidence="1">
    <location>
        <begin position="45"/>
        <end position="67"/>
    </location>
</feature>
<sequence>MSPTVLNLGNAVIARVSPGARPLGYDDKQYFIRIAAKVFVPNVPLWFLTFAGALPDALHFVLNFMGIESFNYNPKLANRGCFPYSNDYPFTHSILGIAVMASLLIHTRPLLTDMKITPHDDVAIGYGLFNHPLAEFLLETSIISTAFVFYNAAAPAMAQVGAKRNRYLSTFVYAILIMAQAYFCFGSPPTNNSRHIHATLNLGQTLFNCFLIGKMD</sequence>
<evidence type="ECO:0000313" key="2">
    <source>
        <dbReference type="EMBL" id="GJJ14734.1"/>
    </source>
</evidence>
<keyword evidence="4" id="KW-1185">Reference proteome</keyword>
<feature type="transmembrane region" description="Helical" evidence="1">
    <location>
        <begin position="88"/>
        <end position="105"/>
    </location>
</feature>
<feature type="transmembrane region" description="Helical" evidence="1">
    <location>
        <begin position="136"/>
        <end position="154"/>
    </location>
</feature>
<dbReference type="EMBL" id="BPWL01000018">
    <property type="protein sequence ID" value="GJJ16283.1"/>
    <property type="molecule type" value="Genomic_DNA"/>
</dbReference>
<keyword evidence="1" id="KW-1133">Transmembrane helix</keyword>
<evidence type="ECO:0000313" key="4">
    <source>
        <dbReference type="Proteomes" id="UP001050691"/>
    </source>
</evidence>
<feature type="transmembrane region" description="Helical" evidence="1">
    <location>
        <begin position="166"/>
        <end position="183"/>
    </location>
</feature>
<evidence type="ECO:0000313" key="3">
    <source>
        <dbReference type="EMBL" id="GJJ16283.1"/>
    </source>
</evidence>
<dbReference type="Proteomes" id="UP001050691">
    <property type="component" value="Unassembled WGS sequence"/>
</dbReference>
<gene>
    <name evidence="2" type="ORF">Clacol_009001</name>
    <name evidence="3" type="ORF">Clacol_010579</name>
</gene>
<reference evidence="3" key="1">
    <citation type="submission" date="2021-10" db="EMBL/GenBank/DDBJ databases">
        <title>De novo Genome Assembly of Clathrus columnatus (Basidiomycota, Fungi) Using Illumina and Nanopore Sequence Data.</title>
        <authorList>
            <person name="Ogiso-Tanaka E."/>
            <person name="Itagaki H."/>
            <person name="Hosoya T."/>
            <person name="Hosaka K."/>
        </authorList>
    </citation>
    <scope>NUCLEOTIDE SEQUENCE</scope>
    <source>
        <strain evidence="3">MO-923</strain>
    </source>
</reference>
<comment type="caution">
    <text evidence="3">The sequence shown here is derived from an EMBL/GenBank/DDBJ whole genome shotgun (WGS) entry which is preliminary data.</text>
</comment>
<evidence type="ECO:0000256" key="1">
    <source>
        <dbReference type="SAM" id="Phobius"/>
    </source>
</evidence>
<accession>A0AAV5ATF4</accession>
<keyword evidence="1" id="KW-0472">Membrane</keyword>
<dbReference type="AlphaFoldDB" id="A0AAV5ATF4"/>